<dbReference type="OrthoDB" id="5874478at2759"/>
<dbReference type="Proteomes" id="UP000054047">
    <property type="component" value="Unassembled WGS sequence"/>
</dbReference>
<sequence length="135" mass="14860">NYRLGLIVTNVQVYPCAIVVIDAPRLHIYTRASIVQLAFTGIGAGVLAAAVNLWAILLSFYFLRKNNHLSQKSKIMQKRFLVYLCVQAAVPTLSLLAPVILILWSEVNQMGQGCVCRKQNAIVSASEQNVRSSVS</sequence>
<organism evidence="2 3">
    <name type="scientific">Ancylostoma duodenale</name>
    <dbReference type="NCBI Taxonomy" id="51022"/>
    <lineage>
        <taxon>Eukaryota</taxon>
        <taxon>Metazoa</taxon>
        <taxon>Ecdysozoa</taxon>
        <taxon>Nematoda</taxon>
        <taxon>Chromadorea</taxon>
        <taxon>Rhabditida</taxon>
        <taxon>Rhabditina</taxon>
        <taxon>Rhabditomorpha</taxon>
        <taxon>Strongyloidea</taxon>
        <taxon>Ancylostomatidae</taxon>
        <taxon>Ancylostomatinae</taxon>
        <taxon>Ancylostoma</taxon>
    </lineage>
</organism>
<gene>
    <name evidence="2" type="ORF">ANCDUO_18534</name>
</gene>
<keyword evidence="1" id="KW-0472">Membrane</keyword>
<reference evidence="2 3" key="1">
    <citation type="submission" date="2013-12" db="EMBL/GenBank/DDBJ databases">
        <title>Draft genome of the parsitic nematode Ancylostoma duodenale.</title>
        <authorList>
            <person name="Mitreva M."/>
        </authorList>
    </citation>
    <scope>NUCLEOTIDE SEQUENCE [LARGE SCALE GENOMIC DNA]</scope>
    <source>
        <strain evidence="2 3">Zhejiang</strain>
    </source>
</reference>
<name>A0A0C2G2W9_9BILA</name>
<dbReference type="Pfam" id="PF10318">
    <property type="entry name" value="7TM_GPCR_Srh"/>
    <property type="match status" value="1"/>
</dbReference>
<protein>
    <submittedName>
        <fullName evidence="2">Uncharacterized protein</fullName>
    </submittedName>
</protein>
<dbReference type="EMBL" id="KN746796">
    <property type="protein sequence ID" value="KIH51381.1"/>
    <property type="molecule type" value="Genomic_DNA"/>
</dbReference>
<accession>A0A0C2G2W9</accession>
<dbReference type="AlphaFoldDB" id="A0A0C2G2W9"/>
<evidence type="ECO:0000256" key="1">
    <source>
        <dbReference type="SAM" id="Phobius"/>
    </source>
</evidence>
<proteinExistence type="predicted"/>
<keyword evidence="1" id="KW-1133">Transmembrane helix</keyword>
<evidence type="ECO:0000313" key="2">
    <source>
        <dbReference type="EMBL" id="KIH51381.1"/>
    </source>
</evidence>
<feature type="transmembrane region" description="Helical" evidence="1">
    <location>
        <begin position="80"/>
        <end position="104"/>
    </location>
</feature>
<dbReference type="InterPro" id="IPR019422">
    <property type="entry name" value="7TM_GPCR_serpentine_rcpt_Srh"/>
</dbReference>
<evidence type="ECO:0000313" key="3">
    <source>
        <dbReference type="Proteomes" id="UP000054047"/>
    </source>
</evidence>
<feature type="non-terminal residue" evidence="2">
    <location>
        <position position="1"/>
    </location>
</feature>
<keyword evidence="3" id="KW-1185">Reference proteome</keyword>
<keyword evidence="1" id="KW-0812">Transmembrane</keyword>
<feature type="transmembrane region" description="Helical" evidence="1">
    <location>
        <begin position="34"/>
        <end position="60"/>
    </location>
</feature>